<feature type="transmembrane region" description="Helical" evidence="1">
    <location>
        <begin position="39"/>
        <end position="60"/>
    </location>
</feature>
<reference evidence="3" key="1">
    <citation type="journal article" date="2019" name="Int. J. Syst. Evol. Microbiol.">
        <title>The Global Catalogue of Microorganisms (GCM) 10K type strain sequencing project: providing services to taxonomists for standard genome sequencing and annotation.</title>
        <authorList>
            <consortium name="The Broad Institute Genomics Platform"/>
            <consortium name="The Broad Institute Genome Sequencing Center for Infectious Disease"/>
            <person name="Wu L."/>
            <person name="Ma J."/>
        </authorList>
    </citation>
    <scope>NUCLEOTIDE SEQUENCE [LARGE SCALE GENOMIC DNA]</scope>
    <source>
        <strain evidence="3">CECT 8531</strain>
    </source>
</reference>
<name>A0ABV8REA1_9SPHN</name>
<dbReference type="EMBL" id="JBHSDH010000006">
    <property type="protein sequence ID" value="MFC4291019.1"/>
    <property type="molecule type" value="Genomic_DNA"/>
</dbReference>
<keyword evidence="1" id="KW-0812">Transmembrane</keyword>
<comment type="caution">
    <text evidence="2">The sequence shown here is derived from an EMBL/GenBank/DDBJ whole genome shotgun (WGS) entry which is preliminary data.</text>
</comment>
<evidence type="ECO:0000313" key="2">
    <source>
        <dbReference type="EMBL" id="MFC4291019.1"/>
    </source>
</evidence>
<accession>A0ABV8REA1</accession>
<keyword evidence="3" id="KW-1185">Reference proteome</keyword>
<gene>
    <name evidence="2" type="ORF">ACFOWX_01140</name>
</gene>
<feature type="transmembrane region" description="Helical" evidence="1">
    <location>
        <begin position="67"/>
        <end position="88"/>
    </location>
</feature>
<sequence length="118" mass="13136">MSNRNIVRFIWTICFLVGASTHARDIWAGGWLPYDYAPLAVNFFWTLLLPLDLLAALILWAKPKLGASLGLAIMISDVAVNSWMQFALGISMGYALWLQIAFLLFILATCKIVMQEGA</sequence>
<evidence type="ECO:0000313" key="3">
    <source>
        <dbReference type="Proteomes" id="UP001595887"/>
    </source>
</evidence>
<organism evidence="2 3">
    <name type="scientific">Sphingorhabdus arenilitoris</name>
    <dbReference type="NCBI Taxonomy" id="1490041"/>
    <lineage>
        <taxon>Bacteria</taxon>
        <taxon>Pseudomonadati</taxon>
        <taxon>Pseudomonadota</taxon>
        <taxon>Alphaproteobacteria</taxon>
        <taxon>Sphingomonadales</taxon>
        <taxon>Sphingomonadaceae</taxon>
        <taxon>Sphingorhabdus</taxon>
    </lineage>
</organism>
<dbReference type="Proteomes" id="UP001595887">
    <property type="component" value="Unassembled WGS sequence"/>
</dbReference>
<dbReference type="RefSeq" id="WP_381420617.1">
    <property type="nucleotide sequence ID" value="NZ_JBHSDH010000006.1"/>
</dbReference>
<keyword evidence="1" id="KW-1133">Transmembrane helix</keyword>
<keyword evidence="1" id="KW-0472">Membrane</keyword>
<proteinExistence type="predicted"/>
<feature type="transmembrane region" description="Helical" evidence="1">
    <location>
        <begin position="94"/>
        <end position="114"/>
    </location>
</feature>
<evidence type="ECO:0000256" key="1">
    <source>
        <dbReference type="SAM" id="Phobius"/>
    </source>
</evidence>
<evidence type="ECO:0008006" key="4">
    <source>
        <dbReference type="Google" id="ProtNLM"/>
    </source>
</evidence>
<protein>
    <recommendedName>
        <fullName evidence="4">Tryptophan-rich sensory protein</fullName>
    </recommendedName>
</protein>